<dbReference type="AlphaFoldDB" id="A0A1J0ADW5"/>
<dbReference type="InterPro" id="IPR003359">
    <property type="entry name" value="PSI_Ycf4_assembly"/>
</dbReference>
<dbReference type="HAMAP" id="MF_00437">
    <property type="entry name" value="Ycf4"/>
    <property type="match status" value="1"/>
</dbReference>
<evidence type="ECO:0000256" key="1">
    <source>
        <dbReference type="ARBA" id="ARBA00002862"/>
    </source>
</evidence>
<dbReference type="STRING" id="1188229.GlitD10_1787"/>
<evidence type="ECO:0000256" key="4">
    <source>
        <dbReference type="ARBA" id="ARBA00022531"/>
    </source>
</evidence>
<comment type="similarity">
    <text evidence="3 9">Belongs to the Ycf4 family.</text>
</comment>
<comment type="subcellular location">
    <subcellularLocation>
        <location evidence="9">Cellular thylakoid membrane</location>
        <topology evidence="9">Multi-pass membrane protein</topology>
    </subcellularLocation>
    <subcellularLocation>
        <location evidence="2">Membrane</location>
        <topology evidence="2">Multi-pass membrane protein</topology>
    </subcellularLocation>
</comment>
<dbReference type="GO" id="GO:0009522">
    <property type="term" value="C:photosystem I"/>
    <property type="evidence" value="ECO:0007669"/>
    <property type="project" value="InterPro"/>
</dbReference>
<dbReference type="KEGG" id="glt:GlitD10_1787"/>
<dbReference type="PANTHER" id="PTHR33288">
    <property type="match status" value="1"/>
</dbReference>
<dbReference type="Proteomes" id="UP000180235">
    <property type="component" value="Chromosome"/>
</dbReference>
<keyword evidence="11" id="KW-1185">Reference proteome</keyword>
<feature type="transmembrane region" description="Helical" evidence="9">
    <location>
        <begin position="65"/>
        <end position="86"/>
    </location>
</feature>
<evidence type="ECO:0000256" key="9">
    <source>
        <dbReference type="HAMAP-Rule" id="MF_00437"/>
    </source>
</evidence>
<dbReference type="NCBIfam" id="NF002712">
    <property type="entry name" value="PRK02542.1"/>
    <property type="match status" value="1"/>
</dbReference>
<comment type="function">
    <text evidence="1 9">Seems to be required for the assembly of the photosystem I complex.</text>
</comment>
<gene>
    <name evidence="9" type="primary">ycf4</name>
    <name evidence="10" type="ORF">GlitD10_1787</name>
</gene>
<sequence length="186" mass="20735">MVTETTAGQCYLDRVQGTRRLSNYWWAVVVGLGGLGFLLAGISSYTHLNLLPFADPTQLIFVPQGIVMGAYGVAGLGLSLFLWLLIGWDVGGGYNEYNKQTQQVKIFRWGWPGKDRRVELVYPLDEVQAIRVDVKDGFNPKRALYLRLRGKRDIPLTQVGRPLALSELEDQAARLAQFLAVPVEGL</sequence>
<organism evidence="10 11">
    <name type="scientific">Gloeomargarita lithophora Alchichica-D10</name>
    <dbReference type="NCBI Taxonomy" id="1188229"/>
    <lineage>
        <taxon>Bacteria</taxon>
        <taxon>Bacillati</taxon>
        <taxon>Cyanobacteriota</taxon>
        <taxon>Cyanophyceae</taxon>
        <taxon>Gloeomargaritales</taxon>
        <taxon>Gloeomargaritaceae</taxon>
        <taxon>Gloeomargarita</taxon>
    </lineage>
</organism>
<keyword evidence="7 9" id="KW-0793">Thylakoid</keyword>
<dbReference type="RefSeq" id="WP_071454605.1">
    <property type="nucleotide sequence ID" value="NZ_CP017675.1"/>
</dbReference>
<dbReference type="PANTHER" id="PTHR33288:SF4">
    <property type="entry name" value="PHOTOSYSTEM I ASSEMBLY PROTEIN YCF4"/>
    <property type="match status" value="1"/>
</dbReference>
<dbReference type="OrthoDB" id="7059574at2"/>
<evidence type="ECO:0000313" key="11">
    <source>
        <dbReference type="Proteomes" id="UP000180235"/>
    </source>
</evidence>
<keyword evidence="4 9" id="KW-0602">Photosynthesis</keyword>
<reference evidence="10 11" key="1">
    <citation type="submission" date="2016-10" db="EMBL/GenBank/DDBJ databases">
        <title>Description of Gloeomargarita lithophora gen. nov., sp. nov., a thylakoid-bearing basal-branching cyanobacterium with intracellular carbonates, and proposal for Gloeomargaritales ord. nov.</title>
        <authorList>
            <person name="Moreira D."/>
            <person name="Tavera R."/>
            <person name="Benzerara K."/>
            <person name="Skouri-Panet F."/>
            <person name="Couradeau E."/>
            <person name="Gerard E."/>
            <person name="Loussert C."/>
            <person name="Novelo E."/>
            <person name="Zivanovic Y."/>
            <person name="Lopez-Garcia P."/>
        </authorList>
    </citation>
    <scope>NUCLEOTIDE SEQUENCE [LARGE SCALE GENOMIC DNA]</scope>
    <source>
        <strain evidence="10 11">D10</strain>
    </source>
</reference>
<evidence type="ECO:0000256" key="6">
    <source>
        <dbReference type="ARBA" id="ARBA00022989"/>
    </source>
</evidence>
<keyword evidence="6 9" id="KW-1133">Transmembrane helix</keyword>
<keyword evidence="8 9" id="KW-0472">Membrane</keyword>
<evidence type="ECO:0000256" key="8">
    <source>
        <dbReference type="ARBA" id="ARBA00023136"/>
    </source>
</evidence>
<evidence type="ECO:0000256" key="7">
    <source>
        <dbReference type="ARBA" id="ARBA00023078"/>
    </source>
</evidence>
<accession>A0A1J0ADW5</accession>
<feature type="transmembrane region" description="Helical" evidence="9">
    <location>
        <begin position="24"/>
        <end position="45"/>
    </location>
</feature>
<keyword evidence="5 9" id="KW-0812">Transmembrane</keyword>
<evidence type="ECO:0000256" key="2">
    <source>
        <dbReference type="ARBA" id="ARBA00004141"/>
    </source>
</evidence>
<evidence type="ECO:0000256" key="5">
    <source>
        <dbReference type="ARBA" id="ARBA00022692"/>
    </source>
</evidence>
<dbReference type="EMBL" id="CP017675">
    <property type="protein sequence ID" value="APB34113.1"/>
    <property type="molecule type" value="Genomic_DNA"/>
</dbReference>
<evidence type="ECO:0000313" key="10">
    <source>
        <dbReference type="EMBL" id="APB34113.1"/>
    </source>
</evidence>
<proteinExistence type="inferred from homology"/>
<evidence type="ECO:0000256" key="3">
    <source>
        <dbReference type="ARBA" id="ARBA00008198"/>
    </source>
</evidence>
<protein>
    <recommendedName>
        <fullName evidence="9">Photosystem I assembly protein Ycf4</fullName>
    </recommendedName>
</protein>
<dbReference type="GO" id="GO:0031676">
    <property type="term" value="C:plasma membrane-derived thylakoid membrane"/>
    <property type="evidence" value="ECO:0007669"/>
    <property type="project" value="UniProtKB-SubCell"/>
</dbReference>
<dbReference type="Pfam" id="PF02392">
    <property type="entry name" value="Ycf4"/>
    <property type="match status" value="1"/>
</dbReference>
<dbReference type="GO" id="GO:0015979">
    <property type="term" value="P:photosynthesis"/>
    <property type="evidence" value="ECO:0007669"/>
    <property type="project" value="UniProtKB-UniRule"/>
</dbReference>
<name>A0A1J0ADW5_9CYAN</name>